<sequence>MQRIWINLLCCSMLLLSGCQLTPHAQGLKSSHWPAQQYQRQDQVEVQWKDKSFSFLLYQQQQGQQLSLVALGLTGQPLFQLQFDGQQVKVQQRIDQMRLLPFEFVVRDLLFATYPQFAQLGQQSVRVQQTATQQQVFIAEKAVLAIRTQDNRIELDNLQVPYRMTLSPIENTLNGDQSEQGVQP</sequence>
<accession>A0A2N0WIR7</accession>
<protein>
    <submittedName>
        <fullName evidence="2">DUF3261 domain-containing protein</fullName>
    </submittedName>
</protein>
<organism evidence="2 3">
    <name type="scientific">Acinetobacter proteolyticus</name>
    <dbReference type="NCBI Taxonomy" id="1776741"/>
    <lineage>
        <taxon>Bacteria</taxon>
        <taxon>Pseudomonadati</taxon>
        <taxon>Pseudomonadota</taxon>
        <taxon>Gammaproteobacteria</taxon>
        <taxon>Moraxellales</taxon>
        <taxon>Moraxellaceae</taxon>
        <taxon>Acinetobacter</taxon>
    </lineage>
</organism>
<dbReference type="Proteomes" id="UP000233553">
    <property type="component" value="Unassembled WGS sequence"/>
</dbReference>
<proteinExistence type="predicted"/>
<dbReference type="AlphaFoldDB" id="A0A2N0WIR7"/>
<gene>
    <name evidence="2" type="ORF">CW311_02410</name>
</gene>
<dbReference type="EMBL" id="PISJ01000003">
    <property type="protein sequence ID" value="PKF36046.1"/>
    <property type="molecule type" value="Genomic_DNA"/>
</dbReference>
<evidence type="ECO:0000313" key="2">
    <source>
        <dbReference type="EMBL" id="PKF36046.1"/>
    </source>
</evidence>
<feature type="chain" id="PRO_5014754708" evidence="1">
    <location>
        <begin position="26"/>
        <end position="184"/>
    </location>
</feature>
<dbReference type="InterPro" id="IPR021675">
    <property type="entry name" value="DUF3261"/>
</dbReference>
<name>A0A2N0WIR7_9GAMM</name>
<comment type="caution">
    <text evidence="2">The sequence shown here is derived from an EMBL/GenBank/DDBJ whole genome shotgun (WGS) entry which is preliminary data.</text>
</comment>
<reference evidence="2 3" key="1">
    <citation type="submission" date="2017-12" db="EMBL/GenBank/DDBJ databases">
        <title>Draft Genome sequences of multiple microbial strains isolated from spacecraft associated surfaces.</title>
        <authorList>
            <person name="Seuylemezian A."/>
            <person name="Vaishampayan P."/>
            <person name="Venkateswaran K."/>
        </authorList>
    </citation>
    <scope>NUCLEOTIDE SEQUENCE [LARGE SCALE GENOMIC DNA]</scope>
    <source>
        <strain evidence="2 3">2P01AA</strain>
    </source>
</reference>
<dbReference type="RefSeq" id="WP_101235537.1">
    <property type="nucleotide sequence ID" value="NZ_PISJ01000003.1"/>
</dbReference>
<feature type="signal peptide" evidence="1">
    <location>
        <begin position="1"/>
        <end position="25"/>
    </location>
</feature>
<dbReference type="Pfam" id="PF11659">
    <property type="entry name" value="DUF3261"/>
    <property type="match status" value="1"/>
</dbReference>
<evidence type="ECO:0000256" key="1">
    <source>
        <dbReference type="SAM" id="SignalP"/>
    </source>
</evidence>
<dbReference type="PROSITE" id="PS51257">
    <property type="entry name" value="PROKAR_LIPOPROTEIN"/>
    <property type="match status" value="1"/>
</dbReference>
<keyword evidence="1" id="KW-0732">Signal</keyword>
<evidence type="ECO:0000313" key="3">
    <source>
        <dbReference type="Proteomes" id="UP000233553"/>
    </source>
</evidence>